<keyword evidence="1" id="KW-0812">Transmembrane</keyword>
<name>A0A0A9BCT1_ARUDO</name>
<evidence type="ECO:0000256" key="1">
    <source>
        <dbReference type="SAM" id="Phobius"/>
    </source>
</evidence>
<organism evidence="2">
    <name type="scientific">Arundo donax</name>
    <name type="common">Giant reed</name>
    <name type="synonym">Donax arundinaceus</name>
    <dbReference type="NCBI Taxonomy" id="35708"/>
    <lineage>
        <taxon>Eukaryota</taxon>
        <taxon>Viridiplantae</taxon>
        <taxon>Streptophyta</taxon>
        <taxon>Embryophyta</taxon>
        <taxon>Tracheophyta</taxon>
        <taxon>Spermatophyta</taxon>
        <taxon>Magnoliopsida</taxon>
        <taxon>Liliopsida</taxon>
        <taxon>Poales</taxon>
        <taxon>Poaceae</taxon>
        <taxon>PACMAD clade</taxon>
        <taxon>Arundinoideae</taxon>
        <taxon>Arundineae</taxon>
        <taxon>Arundo</taxon>
    </lineage>
</organism>
<proteinExistence type="predicted"/>
<protein>
    <submittedName>
        <fullName evidence="2">Uncharacterized protein</fullName>
    </submittedName>
</protein>
<reference evidence="2" key="2">
    <citation type="journal article" date="2015" name="Data Brief">
        <title>Shoot transcriptome of the giant reed, Arundo donax.</title>
        <authorList>
            <person name="Barrero R.A."/>
            <person name="Guerrero F.D."/>
            <person name="Moolhuijzen P."/>
            <person name="Goolsby J.A."/>
            <person name="Tidwell J."/>
            <person name="Bellgard S.E."/>
            <person name="Bellgard M.I."/>
        </authorList>
    </citation>
    <scope>NUCLEOTIDE SEQUENCE</scope>
    <source>
        <tissue evidence="2">Shoot tissue taken approximately 20 cm above the soil surface</tissue>
    </source>
</reference>
<sequence>MVFSWGILFMVILTGFIILTLTLSWNLVM</sequence>
<keyword evidence="1" id="KW-1133">Transmembrane helix</keyword>
<keyword evidence="1" id="KW-0472">Membrane</keyword>
<reference evidence="2" key="1">
    <citation type="submission" date="2014-09" db="EMBL/GenBank/DDBJ databases">
        <authorList>
            <person name="Magalhaes I.L.F."/>
            <person name="Oliveira U."/>
            <person name="Santos F.R."/>
            <person name="Vidigal T.H.D.A."/>
            <person name="Brescovit A.D."/>
            <person name="Santos A.J."/>
        </authorList>
    </citation>
    <scope>NUCLEOTIDE SEQUENCE</scope>
    <source>
        <tissue evidence="2">Shoot tissue taken approximately 20 cm above the soil surface</tissue>
    </source>
</reference>
<accession>A0A0A9BCT1</accession>
<feature type="transmembrane region" description="Helical" evidence="1">
    <location>
        <begin position="6"/>
        <end position="28"/>
    </location>
</feature>
<evidence type="ECO:0000313" key="2">
    <source>
        <dbReference type="EMBL" id="JAD61111.1"/>
    </source>
</evidence>
<dbReference type="AlphaFoldDB" id="A0A0A9BCT1"/>
<dbReference type="EMBL" id="GBRH01236784">
    <property type="protein sequence ID" value="JAD61111.1"/>
    <property type="molecule type" value="Transcribed_RNA"/>
</dbReference>